<dbReference type="SUPFAM" id="SSF54719">
    <property type="entry name" value="Fe,Mn superoxide dismutase (SOD), C-terminal domain"/>
    <property type="match status" value="1"/>
</dbReference>
<dbReference type="InterPro" id="IPR019833">
    <property type="entry name" value="Mn/Fe_SOD_BS"/>
</dbReference>
<dbReference type="PROSITE" id="PS00088">
    <property type="entry name" value="SOD_MN"/>
    <property type="match status" value="1"/>
</dbReference>
<dbReference type="InterPro" id="IPR036314">
    <property type="entry name" value="SOD_C_sf"/>
</dbReference>
<evidence type="ECO:0000256" key="6">
    <source>
        <dbReference type="RuleBase" id="RU000414"/>
    </source>
</evidence>
<feature type="binding site" evidence="5">
    <location>
        <position position="27"/>
    </location>
    <ligand>
        <name>Mn(2+)</name>
        <dbReference type="ChEBI" id="CHEBI:29035"/>
    </ligand>
</feature>
<dbReference type="Gene3D" id="1.10.287.990">
    <property type="entry name" value="Fe,Mn superoxide dismutase (SOD) domain"/>
    <property type="match status" value="1"/>
</dbReference>
<evidence type="ECO:0000259" key="8">
    <source>
        <dbReference type="Pfam" id="PF02777"/>
    </source>
</evidence>
<evidence type="ECO:0000256" key="3">
    <source>
        <dbReference type="ARBA" id="ARBA00022723"/>
    </source>
</evidence>
<proteinExistence type="inferred from homology"/>
<organism evidence="9 10">
    <name type="scientific">Planctomicrobium piriforme</name>
    <dbReference type="NCBI Taxonomy" id="1576369"/>
    <lineage>
        <taxon>Bacteria</taxon>
        <taxon>Pseudomonadati</taxon>
        <taxon>Planctomycetota</taxon>
        <taxon>Planctomycetia</taxon>
        <taxon>Planctomycetales</taxon>
        <taxon>Planctomycetaceae</taxon>
        <taxon>Planctomicrobium</taxon>
    </lineage>
</organism>
<evidence type="ECO:0000259" key="7">
    <source>
        <dbReference type="Pfam" id="PF00081"/>
    </source>
</evidence>
<dbReference type="Proteomes" id="UP000199518">
    <property type="component" value="Unassembled WGS sequence"/>
</dbReference>
<evidence type="ECO:0000313" key="9">
    <source>
        <dbReference type="EMBL" id="SFI86014.1"/>
    </source>
</evidence>
<gene>
    <name evidence="9" type="ORF">SAMN05421753_11310</name>
</gene>
<protein>
    <recommendedName>
        <fullName evidence="2 6">Superoxide dismutase</fullName>
        <ecNumber evidence="2 6">1.15.1.1</ecNumber>
    </recommendedName>
</protein>
<dbReference type="GO" id="GO:0005737">
    <property type="term" value="C:cytoplasm"/>
    <property type="evidence" value="ECO:0007669"/>
    <property type="project" value="TreeGrafter"/>
</dbReference>
<dbReference type="InterPro" id="IPR019831">
    <property type="entry name" value="Mn/Fe_SOD_N"/>
</dbReference>
<dbReference type="PRINTS" id="PR01703">
    <property type="entry name" value="MNSODISMTASE"/>
</dbReference>
<evidence type="ECO:0000256" key="5">
    <source>
        <dbReference type="PIRSR" id="PIRSR000349-1"/>
    </source>
</evidence>
<evidence type="ECO:0000256" key="2">
    <source>
        <dbReference type="ARBA" id="ARBA00012682"/>
    </source>
</evidence>
<accession>A0A1I3LMM5</accession>
<keyword evidence="10" id="KW-1185">Reference proteome</keyword>
<evidence type="ECO:0000313" key="10">
    <source>
        <dbReference type="Proteomes" id="UP000199518"/>
    </source>
</evidence>
<dbReference type="EC" id="1.15.1.1" evidence="2 6"/>
<dbReference type="Pfam" id="PF00081">
    <property type="entry name" value="Sod_Fe_N"/>
    <property type="match status" value="1"/>
</dbReference>
<dbReference type="STRING" id="1576369.SAMN05421753_11310"/>
<dbReference type="AlphaFoldDB" id="A0A1I3LMM5"/>
<feature type="binding site" evidence="5">
    <location>
        <position position="82"/>
    </location>
    <ligand>
        <name>Mn(2+)</name>
        <dbReference type="ChEBI" id="CHEBI:29035"/>
    </ligand>
</feature>
<comment type="similarity">
    <text evidence="1 6">Belongs to the iron/manganese superoxide dismutase family.</text>
</comment>
<comment type="function">
    <text evidence="6">Destroys radicals which are normally produced within the cells and which are toxic to biological systems.</text>
</comment>
<feature type="domain" description="Manganese/iron superoxide dismutase C-terminal" evidence="8">
    <location>
        <begin position="97"/>
        <end position="197"/>
    </location>
</feature>
<name>A0A1I3LMM5_9PLAN</name>
<evidence type="ECO:0000256" key="4">
    <source>
        <dbReference type="ARBA" id="ARBA00023002"/>
    </source>
</evidence>
<dbReference type="FunFam" id="1.10.287.990:FF:000001">
    <property type="entry name" value="Superoxide dismutase"/>
    <property type="match status" value="1"/>
</dbReference>
<feature type="binding site" evidence="5">
    <location>
        <position position="168"/>
    </location>
    <ligand>
        <name>Mn(2+)</name>
        <dbReference type="ChEBI" id="CHEBI:29035"/>
    </ligand>
</feature>
<dbReference type="GO" id="GO:0030145">
    <property type="term" value="F:manganese ion binding"/>
    <property type="evidence" value="ECO:0007669"/>
    <property type="project" value="UniProtKB-ARBA"/>
</dbReference>
<dbReference type="Gene3D" id="3.55.40.20">
    <property type="entry name" value="Iron/manganese superoxide dismutase, C-terminal domain"/>
    <property type="match status" value="1"/>
</dbReference>
<dbReference type="InterPro" id="IPR019832">
    <property type="entry name" value="Mn/Fe_SOD_C"/>
</dbReference>
<dbReference type="InterPro" id="IPR001189">
    <property type="entry name" value="Mn/Fe_SOD"/>
</dbReference>
<keyword evidence="4 6" id="KW-0560">Oxidoreductase</keyword>
<feature type="binding site" evidence="5">
    <location>
        <position position="164"/>
    </location>
    <ligand>
        <name>Mn(2+)</name>
        <dbReference type="ChEBI" id="CHEBI:29035"/>
    </ligand>
</feature>
<reference evidence="10" key="1">
    <citation type="submission" date="2016-10" db="EMBL/GenBank/DDBJ databases">
        <authorList>
            <person name="Varghese N."/>
            <person name="Submissions S."/>
        </authorList>
    </citation>
    <scope>NUCLEOTIDE SEQUENCE [LARGE SCALE GENOMIC DNA]</scope>
    <source>
        <strain evidence="10">DSM 26348</strain>
    </source>
</reference>
<dbReference type="EMBL" id="FOQD01000013">
    <property type="protein sequence ID" value="SFI86014.1"/>
    <property type="molecule type" value="Genomic_DNA"/>
</dbReference>
<evidence type="ECO:0000256" key="1">
    <source>
        <dbReference type="ARBA" id="ARBA00008714"/>
    </source>
</evidence>
<keyword evidence="3 5" id="KW-0479">Metal-binding</keyword>
<dbReference type="PIRSF" id="PIRSF000349">
    <property type="entry name" value="SODismutase"/>
    <property type="match status" value="1"/>
</dbReference>
<dbReference type="GO" id="GO:0004784">
    <property type="term" value="F:superoxide dismutase activity"/>
    <property type="evidence" value="ECO:0007669"/>
    <property type="project" value="UniProtKB-EC"/>
</dbReference>
<dbReference type="PANTHER" id="PTHR43595:SF2">
    <property type="entry name" value="SMALL RIBOSOMAL SUBUNIT PROTEIN MS42"/>
    <property type="match status" value="1"/>
</dbReference>
<dbReference type="RefSeq" id="WP_092052113.1">
    <property type="nucleotide sequence ID" value="NZ_FOQD01000013.1"/>
</dbReference>
<dbReference type="SUPFAM" id="SSF46609">
    <property type="entry name" value="Fe,Mn superoxide dismutase (SOD), N-terminal domain"/>
    <property type="match status" value="1"/>
</dbReference>
<dbReference type="InterPro" id="IPR036324">
    <property type="entry name" value="Mn/Fe_SOD_N_sf"/>
</dbReference>
<feature type="domain" description="Manganese/iron superoxide dismutase N-terminal" evidence="7">
    <location>
        <begin position="3"/>
        <end position="89"/>
    </location>
</feature>
<sequence>MAYTLPPLPYAYDALEPHIDAKTMEIHHTKHHQAYINNVNKALEGHADLAAKPIDDLMKGLSSVPESIRTAVRNNGGGHSNHSLFWTILKKGGGGEPTGELAEAIKSQLGGFEKFKTDFNAAATTRFGSGWAWLSVDKGKLLVESSANQDTPFSEGRTPIMGLDVWEHAYYLHYQNRRPDYIAAFWNVINWDEVAKRYAAAK</sequence>
<dbReference type="OrthoDB" id="9803125at2"/>
<dbReference type="FunFam" id="3.55.40.20:FF:000001">
    <property type="entry name" value="Superoxide dismutase"/>
    <property type="match status" value="1"/>
</dbReference>
<comment type="catalytic activity">
    <reaction evidence="6">
        <text>2 superoxide + 2 H(+) = H2O2 + O2</text>
        <dbReference type="Rhea" id="RHEA:20696"/>
        <dbReference type="ChEBI" id="CHEBI:15378"/>
        <dbReference type="ChEBI" id="CHEBI:15379"/>
        <dbReference type="ChEBI" id="CHEBI:16240"/>
        <dbReference type="ChEBI" id="CHEBI:18421"/>
        <dbReference type="EC" id="1.15.1.1"/>
    </reaction>
</comment>
<dbReference type="Pfam" id="PF02777">
    <property type="entry name" value="Sod_Fe_C"/>
    <property type="match status" value="1"/>
</dbReference>
<dbReference type="PANTHER" id="PTHR43595">
    <property type="entry name" value="37S RIBOSOMAL PROTEIN S26, MITOCHONDRIAL"/>
    <property type="match status" value="1"/>
</dbReference>